<keyword evidence="2" id="KW-1185">Reference proteome</keyword>
<gene>
    <name evidence="1" type="ORF">LRS13_21045</name>
</gene>
<dbReference type="RefSeq" id="WP_353863647.1">
    <property type="nucleotide sequence ID" value="NZ_CP088295.1"/>
</dbReference>
<evidence type="ECO:0008006" key="3">
    <source>
        <dbReference type="Google" id="ProtNLM"/>
    </source>
</evidence>
<reference evidence="2" key="1">
    <citation type="submission" date="2021-11" db="EMBL/GenBank/DDBJ databases">
        <title>Cultivation dependent microbiological survey of springs from the worlds oldest radium mine currently devoted to the extraction of radon-saturated water.</title>
        <authorList>
            <person name="Kapinusova G."/>
            <person name="Smrhova T."/>
            <person name="Strejcek M."/>
            <person name="Suman J."/>
            <person name="Jani K."/>
            <person name="Pajer P."/>
            <person name="Uhlik O."/>
        </authorList>
    </citation>
    <scope>NUCLEOTIDE SEQUENCE [LARGE SCALE GENOMIC DNA]</scope>
    <source>
        <strain evidence="2">J379</strain>
    </source>
</reference>
<name>A0ABY5PEM5_9ACTN</name>
<dbReference type="EMBL" id="CP088295">
    <property type="protein sequence ID" value="UUY03136.1"/>
    <property type="molecule type" value="Genomic_DNA"/>
</dbReference>
<accession>A0ABY5PEM5</accession>
<dbReference type="SUPFAM" id="SSF48452">
    <property type="entry name" value="TPR-like"/>
    <property type="match status" value="1"/>
</dbReference>
<protein>
    <recommendedName>
        <fullName evidence="3">Tetratricopeptide repeat protein</fullName>
    </recommendedName>
</protein>
<organism evidence="1 2">
    <name type="scientific">Svornostia abyssi</name>
    <dbReference type="NCBI Taxonomy" id="2898438"/>
    <lineage>
        <taxon>Bacteria</taxon>
        <taxon>Bacillati</taxon>
        <taxon>Actinomycetota</taxon>
        <taxon>Thermoleophilia</taxon>
        <taxon>Solirubrobacterales</taxon>
        <taxon>Baekduiaceae</taxon>
        <taxon>Svornostia</taxon>
    </lineage>
</organism>
<dbReference type="Proteomes" id="UP001058860">
    <property type="component" value="Chromosome"/>
</dbReference>
<sequence>MSAPVIARAQADLDAGRLWKARDRLSGALRTSPHDAEILELLGETYWRMGDHPAAARYWILTGHSGPEAKTARLAFEERTGRSLRAQLAELPARLPLDAYPDAAQGQLALFAAAAESEGWTWPRQAPDPMTIDAVAPFAAGARVLGRLIGGLRPGHRSPDG</sequence>
<dbReference type="InterPro" id="IPR046491">
    <property type="entry name" value="DUF6584"/>
</dbReference>
<dbReference type="Gene3D" id="1.25.40.10">
    <property type="entry name" value="Tetratricopeptide repeat domain"/>
    <property type="match status" value="1"/>
</dbReference>
<dbReference type="InterPro" id="IPR011990">
    <property type="entry name" value="TPR-like_helical_dom_sf"/>
</dbReference>
<dbReference type="Pfam" id="PF20225">
    <property type="entry name" value="DUF6584"/>
    <property type="match status" value="1"/>
</dbReference>
<evidence type="ECO:0000313" key="2">
    <source>
        <dbReference type="Proteomes" id="UP001058860"/>
    </source>
</evidence>
<evidence type="ECO:0000313" key="1">
    <source>
        <dbReference type="EMBL" id="UUY03136.1"/>
    </source>
</evidence>
<proteinExistence type="predicted"/>